<organism evidence="1 2">
    <name type="scientific">Halorientalis brevis</name>
    <dbReference type="NCBI Taxonomy" id="1126241"/>
    <lineage>
        <taxon>Archaea</taxon>
        <taxon>Methanobacteriati</taxon>
        <taxon>Methanobacteriota</taxon>
        <taxon>Stenosarchaea group</taxon>
        <taxon>Halobacteria</taxon>
        <taxon>Halobacteriales</taxon>
        <taxon>Haloarculaceae</taxon>
        <taxon>Halorientalis</taxon>
    </lineage>
</organism>
<dbReference type="SUPFAM" id="SSF110710">
    <property type="entry name" value="TTHA0583/YokD-like"/>
    <property type="match status" value="1"/>
</dbReference>
<evidence type="ECO:0000313" key="2">
    <source>
        <dbReference type="Proteomes" id="UP001597119"/>
    </source>
</evidence>
<dbReference type="EMBL" id="JBHUDJ010000006">
    <property type="protein sequence ID" value="MFD1587957.1"/>
    <property type="molecule type" value="Genomic_DNA"/>
</dbReference>
<keyword evidence="2" id="KW-1185">Reference proteome</keyword>
<dbReference type="Pfam" id="PF02522">
    <property type="entry name" value="Antibiotic_NAT"/>
    <property type="match status" value="1"/>
</dbReference>
<dbReference type="AlphaFoldDB" id="A0ABD6CC88"/>
<comment type="caution">
    <text evidence="1">The sequence shown here is derived from an EMBL/GenBank/DDBJ whole genome shotgun (WGS) entry which is preliminary data.</text>
</comment>
<dbReference type="InterPro" id="IPR003679">
    <property type="entry name" value="Amioglycoside_AcTrfase"/>
</dbReference>
<sequence>MVRHLPETLWCSAKHYAMLQRDRPTGPVDEDAFAEILDAYDEDEVFVHVGLSDVSSAFEGNPYEFVVDHLDERFDAILTPAFTQSFRDSGYFHRKESEPELGAFASLFFDDADYRTADPLHSIQVRGDYRFENCNHRDTFGPDGCYAKLDDDDVRIVNVGTRWLISTQIHYVERVMDVPYVETVDVEGTVYHGGGDHEQVAQTTYDKNKYLYYWDRLKLMRDLMTDGVLDHYDLNGLKVISVSARDLRTALEPRIEDDPYYVVK</sequence>
<protein>
    <submittedName>
        <fullName evidence="1">AAC(3) family N-acetyltransferase</fullName>
    </submittedName>
</protein>
<dbReference type="RefSeq" id="WP_247380345.1">
    <property type="nucleotide sequence ID" value="NZ_JALLGV010000008.1"/>
</dbReference>
<name>A0ABD6CC88_9EURY</name>
<proteinExistence type="predicted"/>
<reference evidence="1 2" key="1">
    <citation type="journal article" date="2019" name="Int. J. Syst. Evol. Microbiol.">
        <title>The Global Catalogue of Microorganisms (GCM) 10K type strain sequencing project: providing services to taxonomists for standard genome sequencing and annotation.</title>
        <authorList>
            <consortium name="The Broad Institute Genomics Platform"/>
            <consortium name="The Broad Institute Genome Sequencing Center for Infectious Disease"/>
            <person name="Wu L."/>
            <person name="Ma J."/>
        </authorList>
    </citation>
    <scope>NUCLEOTIDE SEQUENCE [LARGE SCALE GENOMIC DNA]</scope>
    <source>
        <strain evidence="1 2">CGMCC 1.12125</strain>
    </source>
</reference>
<gene>
    <name evidence="1" type="ORF">ACFR9U_13300</name>
</gene>
<accession>A0ABD6CC88</accession>
<dbReference type="InterPro" id="IPR028345">
    <property type="entry name" value="Antibiotic_NAT-like"/>
</dbReference>
<dbReference type="Proteomes" id="UP001597119">
    <property type="component" value="Unassembled WGS sequence"/>
</dbReference>
<evidence type="ECO:0000313" key="1">
    <source>
        <dbReference type="EMBL" id="MFD1587957.1"/>
    </source>
</evidence>